<gene>
    <name evidence="2" type="ORF">ACHHYP_13420</name>
</gene>
<organism evidence="2 3">
    <name type="scientific">Achlya hypogyna</name>
    <name type="common">Oomycete</name>
    <name type="synonym">Protoachlya hypogyna</name>
    <dbReference type="NCBI Taxonomy" id="1202772"/>
    <lineage>
        <taxon>Eukaryota</taxon>
        <taxon>Sar</taxon>
        <taxon>Stramenopiles</taxon>
        <taxon>Oomycota</taxon>
        <taxon>Saprolegniomycetes</taxon>
        <taxon>Saprolegniales</taxon>
        <taxon>Achlyaceae</taxon>
        <taxon>Achlya</taxon>
    </lineage>
</organism>
<reference evidence="2 3" key="1">
    <citation type="journal article" date="2014" name="Genome Biol. Evol.">
        <title>The secreted proteins of Achlya hypogyna and Thraustotheca clavata identify the ancestral oomycete secretome and reveal gene acquisitions by horizontal gene transfer.</title>
        <authorList>
            <person name="Misner I."/>
            <person name="Blouin N."/>
            <person name="Leonard G."/>
            <person name="Richards T.A."/>
            <person name="Lane C.E."/>
        </authorList>
    </citation>
    <scope>NUCLEOTIDE SEQUENCE [LARGE SCALE GENOMIC DNA]</scope>
    <source>
        <strain evidence="2 3">ATCC 48635</strain>
    </source>
</reference>
<protein>
    <submittedName>
        <fullName evidence="2">Uncharacterized protein</fullName>
    </submittedName>
</protein>
<name>A0A1V9YFC2_ACHHY</name>
<dbReference type="AlphaFoldDB" id="A0A1V9YFC2"/>
<dbReference type="EMBL" id="JNBR01001869">
    <property type="protein sequence ID" value="OQR84401.1"/>
    <property type="molecule type" value="Genomic_DNA"/>
</dbReference>
<feature type="region of interest" description="Disordered" evidence="1">
    <location>
        <begin position="375"/>
        <end position="420"/>
    </location>
</feature>
<dbReference type="OrthoDB" id="73300at2759"/>
<accession>A0A1V9YFC2</accession>
<keyword evidence="3" id="KW-1185">Reference proteome</keyword>
<sequence>MQQVGKRPPAEPVDGPPAKRSKERRLRFGEPSTILFDADLPVVSRYGGCRLPTSPTARARHEASERDVRELNSSVPLDEIYAAETRSAIFHAGLGITSTCGCNDIPSLQAQLDLVQDLRLEAMIAFGDHSPTADESADPRCFQGKELLGHRGSGYVFGHRFLTLEQYINTMEDMELAAFLKDAGRPVPAFRMLTREEKGGRIDPAELVSIHYFNQRKPLDALNMEELQLECTIRGLFELASRKRLKKKVLLKALRPIFIEEHHVRTAEMRQRTAMETAVTDLLLDACEAKLRECLRDAMLKRLNEPVAEEVAATPEVLSALFKRVVAKAVPTAHTACPVPVPMVAAPGALTGATQESEVVATPSRDNCGVNTVAPDTVASRDGEAAMSHSTDESDVADKVDDAMPETQAPDEVQTHAVAA</sequence>
<feature type="region of interest" description="Disordered" evidence="1">
    <location>
        <begin position="1"/>
        <end position="27"/>
    </location>
</feature>
<evidence type="ECO:0000313" key="2">
    <source>
        <dbReference type="EMBL" id="OQR84401.1"/>
    </source>
</evidence>
<proteinExistence type="predicted"/>
<comment type="caution">
    <text evidence="2">The sequence shown here is derived from an EMBL/GenBank/DDBJ whole genome shotgun (WGS) entry which is preliminary data.</text>
</comment>
<evidence type="ECO:0000313" key="3">
    <source>
        <dbReference type="Proteomes" id="UP000243579"/>
    </source>
</evidence>
<evidence type="ECO:0000256" key="1">
    <source>
        <dbReference type="SAM" id="MobiDB-lite"/>
    </source>
</evidence>
<feature type="compositionally biased region" description="Basic and acidic residues" evidence="1">
    <location>
        <begin position="379"/>
        <end position="402"/>
    </location>
</feature>
<dbReference type="Proteomes" id="UP000243579">
    <property type="component" value="Unassembled WGS sequence"/>
</dbReference>